<evidence type="ECO:0000313" key="3">
    <source>
        <dbReference type="EMBL" id="MSU91519.1"/>
    </source>
</evidence>
<accession>A0A6L5Z5D3</accession>
<reference evidence="3 4" key="1">
    <citation type="submission" date="2019-10" db="EMBL/GenBank/DDBJ databases">
        <title>Cognatihalovulum marinum gen. nov. sp. nov., a new member of the family Rhodobacteraceae isolated from deep seawater of the Northwest Indian Ocean.</title>
        <authorList>
            <person name="Ruan C."/>
            <person name="Wang J."/>
            <person name="Zheng X."/>
            <person name="Song L."/>
            <person name="Zhu Y."/>
            <person name="Huang Y."/>
            <person name="Lu Z."/>
            <person name="Du W."/>
            <person name="Huang L."/>
            <person name="Dai X."/>
        </authorList>
    </citation>
    <scope>NUCLEOTIDE SEQUENCE [LARGE SCALE GENOMIC DNA]</scope>
    <source>
        <strain evidence="3 4">2CG4</strain>
    </source>
</reference>
<feature type="compositionally biased region" description="Low complexity" evidence="1">
    <location>
        <begin position="44"/>
        <end position="59"/>
    </location>
</feature>
<feature type="chain" id="PRO_5027080148" evidence="2">
    <location>
        <begin position="21"/>
        <end position="166"/>
    </location>
</feature>
<feature type="region of interest" description="Disordered" evidence="1">
    <location>
        <begin position="84"/>
        <end position="103"/>
    </location>
</feature>
<feature type="compositionally biased region" description="Low complexity" evidence="1">
    <location>
        <begin position="16"/>
        <end position="31"/>
    </location>
</feature>
<protein>
    <submittedName>
        <fullName evidence="3">Uncharacterized protein</fullName>
    </submittedName>
</protein>
<feature type="signal peptide" evidence="2">
    <location>
        <begin position="1"/>
        <end position="20"/>
    </location>
</feature>
<keyword evidence="2" id="KW-0732">Signal</keyword>
<gene>
    <name evidence="3" type="ORF">GE300_18220</name>
</gene>
<organism evidence="3 4">
    <name type="scientific">Halovulum marinum</name>
    <dbReference type="NCBI Taxonomy" id="2662447"/>
    <lineage>
        <taxon>Bacteria</taxon>
        <taxon>Pseudomonadati</taxon>
        <taxon>Pseudomonadota</taxon>
        <taxon>Alphaproteobacteria</taxon>
        <taxon>Rhodobacterales</taxon>
        <taxon>Paracoccaceae</taxon>
        <taxon>Halovulum</taxon>
    </lineage>
</organism>
<feature type="region of interest" description="Disordered" evidence="1">
    <location>
        <begin position="16"/>
        <end position="65"/>
    </location>
</feature>
<feature type="compositionally biased region" description="Acidic residues" evidence="1">
    <location>
        <begin position="32"/>
        <end position="43"/>
    </location>
</feature>
<dbReference type="RefSeq" id="WP_154448757.1">
    <property type="nucleotide sequence ID" value="NZ_WIND01000020.1"/>
</dbReference>
<name>A0A6L5Z5D3_9RHOB</name>
<dbReference type="AlphaFoldDB" id="A0A6L5Z5D3"/>
<sequence length="166" mass="16615">MRLPTLAITLAALAAAPLWAQDQTGDPAAADEPAEDQPAEDAPEAGAQTAAPAQQAAPQFNGTAAGTVSGVTFDVPVLCTGFPAGPVTAKSDPDTPGEDGNGDGVIVDVAAQPDGQITMTLMAGGISFGFDDDTATLDGNRLDYSVTISFVGGQDDTIEYSVVCDG</sequence>
<dbReference type="Proteomes" id="UP000474957">
    <property type="component" value="Unassembled WGS sequence"/>
</dbReference>
<proteinExistence type="predicted"/>
<evidence type="ECO:0000256" key="2">
    <source>
        <dbReference type="SAM" id="SignalP"/>
    </source>
</evidence>
<evidence type="ECO:0000313" key="4">
    <source>
        <dbReference type="Proteomes" id="UP000474957"/>
    </source>
</evidence>
<dbReference type="EMBL" id="WIND01000020">
    <property type="protein sequence ID" value="MSU91519.1"/>
    <property type="molecule type" value="Genomic_DNA"/>
</dbReference>
<comment type="caution">
    <text evidence="3">The sequence shown here is derived from an EMBL/GenBank/DDBJ whole genome shotgun (WGS) entry which is preliminary data.</text>
</comment>
<evidence type="ECO:0000256" key="1">
    <source>
        <dbReference type="SAM" id="MobiDB-lite"/>
    </source>
</evidence>
<keyword evidence="4" id="KW-1185">Reference proteome</keyword>